<keyword evidence="13" id="KW-0865">Zymogen</keyword>
<dbReference type="Pfam" id="PF09286">
    <property type="entry name" value="Pro-kuma_activ"/>
    <property type="match status" value="1"/>
</dbReference>
<feature type="binding site" evidence="15">
    <location>
        <position position="508"/>
    </location>
    <ligand>
        <name>Ca(2+)</name>
        <dbReference type="ChEBI" id="CHEBI:29108"/>
    </ligand>
</feature>
<dbReference type="SMART" id="SM00944">
    <property type="entry name" value="Pro-kuma_activ"/>
    <property type="match status" value="1"/>
</dbReference>
<evidence type="ECO:0000256" key="13">
    <source>
        <dbReference type="ARBA" id="ARBA00023145"/>
    </source>
</evidence>
<evidence type="ECO:0000256" key="2">
    <source>
        <dbReference type="ARBA" id="ARBA00002451"/>
    </source>
</evidence>
<proteinExistence type="predicted"/>
<evidence type="ECO:0000256" key="5">
    <source>
        <dbReference type="ARBA" id="ARBA00022525"/>
    </source>
</evidence>
<reference evidence="17" key="1">
    <citation type="submission" date="2021-10" db="EMBL/GenBank/DDBJ databases">
        <title>De novo Genome Assembly of Clathrus columnatus (Basidiomycota, Fungi) Using Illumina and Nanopore Sequence Data.</title>
        <authorList>
            <person name="Ogiso-Tanaka E."/>
            <person name="Itagaki H."/>
            <person name="Hosoya T."/>
            <person name="Hosaka K."/>
        </authorList>
    </citation>
    <scope>NUCLEOTIDE SEQUENCE</scope>
    <source>
        <strain evidence="17">MO-923</strain>
    </source>
</reference>
<feature type="active site" description="Charge relay system" evidence="15">
    <location>
        <position position="249"/>
    </location>
</feature>
<evidence type="ECO:0000256" key="4">
    <source>
        <dbReference type="ARBA" id="ARBA00012462"/>
    </source>
</evidence>
<evidence type="ECO:0000313" key="17">
    <source>
        <dbReference type="EMBL" id="GJJ09796.1"/>
    </source>
</evidence>
<keyword evidence="10 15" id="KW-0720">Serine protease</keyword>
<evidence type="ECO:0000256" key="14">
    <source>
        <dbReference type="ARBA" id="ARBA00023180"/>
    </source>
</evidence>
<accession>A0AAV5A576</accession>
<keyword evidence="18" id="KW-1185">Reference proteome</keyword>
<keyword evidence="6 15" id="KW-0645">Protease</keyword>
<dbReference type="InterPro" id="IPR050819">
    <property type="entry name" value="Tripeptidyl-peptidase_I"/>
</dbReference>
<protein>
    <recommendedName>
        <fullName evidence="4">tripeptidyl-peptidase II</fullName>
        <ecNumber evidence="4">3.4.14.10</ecNumber>
    </recommendedName>
</protein>
<dbReference type="InterPro" id="IPR030400">
    <property type="entry name" value="Sedolisin_dom"/>
</dbReference>
<comment type="catalytic activity">
    <reaction evidence="1">
        <text>Release of an N-terminal tripeptide from a polypeptide.</text>
        <dbReference type="EC" id="3.4.14.10"/>
    </reaction>
</comment>
<dbReference type="EC" id="3.4.14.10" evidence="4"/>
<evidence type="ECO:0000256" key="1">
    <source>
        <dbReference type="ARBA" id="ARBA00001910"/>
    </source>
</evidence>
<dbReference type="Gene3D" id="3.40.50.200">
    <property type="entry name" value="Peptidase S8/S53 domain"/>
    <property type="match status" value="1"/>
</dbReference>
<dbReference type="PANTHER" id="PTHR14218:SF15">
    <property type="entry name" value="TRIPEPTIDYL-PEPTIDASE 1"/>
    <property type="match status" value="1"/>
</dbReference>
<dbReference type="CDD" id="cd11377">
    <property type="entry name" value="Pro-peptidase_S53"/>
    <property type="match status" value="1"/>
</dbReference>
<dbReference type="InterPro" id="IPR015366">
    <property type="entry name" value="S53_propep"/>
</dbReference>
<feature type="binding site" evidence="15">
    <location>
        <position position="510"/>
    </location>
    <ligand>
        <name>Ca(2+)</name>
        <dbReference type="ChEBI" id="CHEBI:29108"/>
    </ligand>
</feature>
<evidence type="ECO:0000256" key="6">
    <source>
        <dbReference type="ARBA" id="ARBA00022670"/>
    </source>
</evidence>
<keyword evidence="9 15" id="KW-0378">Hydrolase</keyword>
<keyword evidence="14" id="KW-0325">Glycoprotein</keyword>
<evidence type="ECO:0000259" key="16">
    <source>
        <dbReference type="PROSITE" id="PS51695"/>
    </source>
</evidence>
<evidence type="ECO:0000256" key="9">
    <source>
        <dbReference type="ARBA" id="ARBA00022801"/>
    </source>
</evidence>
<dbReference type="Proteomes" id="UP001050691">
    <property type="component" value="Unassembled WGS sequence"/>
</dbReference>
<dbReference type="EMBL" id="BPWL01000004">
    <property type="protein sequence ID" value="GJJ09796.1"/>
    <property type="molecule type" value="Genomic_DNA"/>
</dbReference>
<dbReference type="CDD" id="cd04056">
    <property type="entry name" value="Peptidases_S53"/>
    <property type="match status" value="1"/>
</dbReference>
<organism evidence="17 18">
    <name type="scientific">Clathrus columnatus</name>
    <dbReference type="NCBI Taxonomy" id="1419009"/>
    <lineage>
        <taxon>Eukaryota</taxon>
        <taxon>Fungi</taxon>
        <taxon>Dikarya</taxon>
        <taxon>Basidiomycota</taxon>
        <taxon>Agaricomycotina</taxon>
        <taxon>Agaricomycetes</taxon>
        <taxon>Phallomycetidae</taxon>
        <taxon>Phallales</taxon>
        <taxon>Clathraceae</taxon>
        <taxon>Clathrus</taxon>
    </lineage>
</organism>
<gene>
    <name evidence="17" type="ORF">Clacol_004020</name>
</gene>
<evidence type="ECO:0000256" key="3">
    <source>
        <dbReference type="ARBA" id="ARBA00004239"/>
    </source>
</evidence>
<evidence type="ECO:0000256" key="7">
    <source>
        <dbReference type="ARBA" id="ARBA00022723"/>
    </source>
</evidence>
<feature type="domain" description="Peptidase S53" evidence="16">
    <location>
        <begin position="173"/>
        <end position="527"/>
    </location>
</feature>
<feature type="active site" description="Charge relay system" evidence="15">
    <location>
        <position position="253"/>
    </location>
</feature>
<evidence type="ECO:0000256" key="12">
    <source>
        <dbReference type="ARBA" id="ARBA00023026"/>
    </source>
</evidence>
<sequence>MNGPAPGSTTLTLRMALASNDLPGLETALYDVSTPGNKLYGQHLTKEEVEGFVAPSSETKSAVDEWLSANGIKATTISPAGDWLSFTIEVSKANELFNTEFSVFTNEATGDQTIRTLAYSLPADLQSHINLVHPTVAFPLKSISEPMVFTPENFKTASAPTLDAAPAACNASAVNPACIQALYGIPATADPQNASQIGVTGFLNEFAQDADLSSFLEAFRPDLTPAPTFAVQSVDGGTNPQGPGNAGIEANLDIQYTVGIAGGIPVTFISVGRDNARKHELDGFLDVINTLIAETSPPQVLSTSYGFNEPDLTTAFANQLCNAYMQLGARGVSILFSSGDGGVSGSQPQTCTTFIPTFPSGCPFVTSVGATQNFTPETAAALSGGGFSNIFPIPSFQSDAVSDFLENLGDTYDGLFNSSGRGFPDISAQGTNIAIFNGSEAGFVDGTSASTPIVASTIALINAERLEANKSVLGFLNPLIYNTSGLFTDITSGNNPGCNTSGFPATTGWDPVTGLGTPIFSALSALP</sequence>
<dbReference type="GO" id="GO:0008240">
    <property type="term" value="F:tripeptidyl-peptidase activity"/>
    <property type="evidence" value="ECO:0007669"/>
    <property type="project" value="UniProtKB-EC"/>
</dbReference>
<keyword evidence="7 15" id="KW-0479">Metal-binding</keyword>
<dbReference type="InterPro" id="IPR000209">
    <property type="entry name" value="Peptidase_S8/S53_dom"/>
</dbReference>
<comment type="function">
    <text evidence="2">Secreted tripeptidyl-peptidase which degrades proteins at acidic pHs and is involved in virulence.</text>
</comment>
<keyword evidence="11 15" id="KW-0106">Calcium</keyword>
<evidence type="ECO:0000256" key="11">
    <source>
        <dbReference type="ARBA" id="ARBA00022837"/>
    </source>
</evidence>
<name>A0AAV5A576_9AGAM</name>
<dbReference type="InterPro" id="IPR036852">
    <property type="entry name" value="Peptidase_S8/S53_dom_sf"/>
</dbReference>
<keyword evidence="12" id="KW-0843">Virulence</keyword>
<evidence type="ECO:0000313" key="18">
    <source>
        <dbReference type="Proteomes" id="UP001050691"/>
    </source>
</evidence>
<evidence type="ECO:0000256" key="15">
    <source>
        <dbReference type="PROSITE-ProRule" id="PRU01032"/>
    </source>
</evidence>
<feature type="binding site" evidence="15">
    <location>
        <position position="490"/>
    </location>
    <ligand>
        <name>Ca(2+)</name>
        <dbReference type="ChEBI" id="CHEBI:29108"/>
    </ligand>
</feature>
<dbReference type="PANTHER" id="PTHR14218">
    <property type="entry name" value="PROTEASE S8 TRIPEPTIDYL PEPTIDASE I CLN2"/>
    <property type="match status" value="1"/>
</dbReference>
<dbReference type="FunFam" id="3.40.50.200:FF:000015">
    <property type="entry name" value="Tripeptidyl peptidase A"/>
    <property type="match status" value="1"/>
</dbReference>
<comment type="subcellular location">
    <subcellularLocation>
        <location evidence="3">Secreted</location>
        <location evidence="3">Extracellular space</location>
    </subcellularLocation>
</comment>
<dbReference type="Pfam" id="PF00082">
    <property type="entry name" value="Peptidase_S8"/>
    <property type="match status" value="1"/>
</dbReference>
<dbReference type="GO" id="GO:0046872">
    <property type="term" value="F:metal ion binding"/>
    <property type="evidence" value="ECO:0007669"/>
    <property type="project" value="UniProtKB-UniRule"/>
</dbReference>
<evidence type="ECO:0000256" key="8">
    <source>
        <dbReference type="ARBA" id="ARBA00022729"/>
    </source>
</evidence>
<evidence type="ECO:0000256" key="10">
    <source>
        <dbReference type="ARBA" id="ARBA00022825"/>
    </source>
</evidence>
<feature type="active site" description="Charge relay system" evidence="15">
    <location>
        <position position="448"/>
    </location>
</feature>
<dbReference type="AlphaFoldDB" id="A0AAV5A576"/>
<dbReference type="SUPFAM" id="SSF52743">
    <property type="entry name" value="Subtilisin-like"/>
    <property type="match status" value="1"/>
</dbReference>
<dbReference type="GO" id="GO:0006508">
    <property type="term" value="P:proteolysis"/>
    <property type="evidence" value="ECO:0007669"/>
    <property type="project" value="UniProtKB-KW"/>
</dbReference>
<dbReference type="GO" id="GO:0005576">
    <property type="term" value="C:extracellular region"/>
    <property type="evidence" value="ECO:0007669"/>
    <property type="project" value="UniProtKB-SubCell"/>
</dbReference>
<dbReference type="PROSITE" id="PS51695">
    <property type="entry name" value="SEDOLISIN"/>
    <property type="match status" value="1"/>
</dbReference>
<dbReference type="SUPFAM" id="SSF54897">
    <property type="entry name" value="Protease propeptides/inhibitors"/>
    <property type="match status" value="1"/>
</dbReference>
<feature type="binding site" evidence="15">
    <location>
        <position position="489"/>
    </location>
    <ligand>
        <name>Ca(2+)</name>
        <dbReference type="ChEBI" id="CHEBI:29108"/>
    </ligand>
</feature>
<dbReference type="GO" id="GO:0004252">
    <property type="term" value="F:serine-type endopeptidase activity"/>
    <property type="evidence" value="ECO:0007669"/>
    <property type="project" value="UniProtKB-UniRule"/>
</dbReference>
<keyword evidence="8" id="KW-0732">Signal</keyword>
<keyword evidence="5" id="KW-0964">Secreted</keyword>
<comment type="cofactor">
    <cofactor evidence="15">
        <name>Ca(2+)</name>
        <dbReference type="ChEBI" id="CHEBI:29108"/>
    </cofactor>
    <text evidence="15">Binds 1 Ca(2+) ion per subunit.</text>
</comment>
<comment type="caution">
    <text evidence="17">The sequence shown here is derived from an EMBL/GenBank/DDBJ whole genome shotgun (WGS) entry which is preliminary data.</text>
</comment>